<protein>
    <submittedName>
        <fullName evidence="1">Uncharacterized protein</fullName>
    </submittedName>
</protein>
<evidence type="ECO:0000313" key="1">
    <source>
        <dbReference type="EMBL" id="POF29651.1"/>
    </source>
</evidence>
<name>A0A2S3UPM6_9HYPH</name>
<proteinExistence type="predicted"/>
<gene>
    <name evidence="1" type="ORF">CLV41_10874</name>
</gene>
<dbReference type="AlphaFoldDB" id="A0A2S3UPM6"/>
<dbReference type="OrthoDB" id="7677866at2"/>
<comment type="caution">
    <text evidence="1">The sequence shown here is derived from an EMBL/GenBank/DDBJ whole genome shotgun (WGS) entry which is preliminary data.</text>
</comment>
<keyword evidence="2" id="KW-1185">Reference proteome</keyword>
<dbReference type="EMBL" id="PPCN01000008">
    <property type="protein sequence ID" value="POF29651.1"/>
    <property type="molecule type" value="Genomic_DNA"/>
</dbReference>
<dbReference type="Proteomes" id="UP000236959">
    <property type="component" value="Unassembled WGS sequence"/>
</dbReference>
<evidence type="ECO:0000313" key="2">
    <source>
        <dbReference type="Proteomes" id="UP000236959"/>
    </source>
</evidence>
<dbReference type="RefSeq" id="WP_103223715.1">
    <property type="nucleotide sequence ID" value="NZ_PPCN01000008.1"/>
</dbReference>
<sequence>MASGGHVDRIAAEYGVQFVNHTRRAEGRHQSKARRTCQTLLKKHGPEHLRLVFGLINTEQNRGNWSAPCLTAVSWLVTRKPEWIDRRGFLDLFDQLDLDDLLKRAKHINPSAPTLTLSVLLSYELDGLMAAEAGRVKAA</sequence>
<accession>A0A2S3UPM6</accession>
<reference evidence="1 2" key="1">
    <citation type="submission" date="2018-01" db="EMBL/GenBank/DDBJ databases">
        <title>Genomic Encyclopedia of Archaeal and Bacterial Type Strains, Phase II (KMG-II): from individual species to whole genera.</title>
        <authorList>
            <person name="Goeker M."/>
        </authorList>
    </citation>
    <scope>NUCLEOTIDE SEQUENCE [LARGE SCALE GENOMIC DNA]</scope>
    <source>
        <strain evidence="1 2">DSM 17023</strain>
    </source>
</reference>
<organism evidence="1 2">
    <name type="scientific">Roseibium marinum</name>
    <dbReference type="NCBI Taxonomy" id="281252"/>
    <lineage>
        <taxon>Bacteria</taxon>
        <taxon>Pseudomonadati</taxon>
        <taxon>Pseudomonadota</taxon>
        <taxon>Alphaproteobacteria</taxon>
        <taxon>Hyphomicrobiales</taxon>
        <taxon>Stappiaceae</taxon>
        <taxon>Roseibium</taxon>
    </lineage>
</organism>